<keyword evidence="9" id="KW-1185">Reference proteome</keyword>
<feature type="transmembrane region" description="Helical" evidence="6">
    <location>
        <begin position="133"/>
        <end position="151"/>
    </location>
</feature>
<feature type="transmembrane region" description="Helical" evidence="6">
    <location>
        <begin position="420"/>
        <end position="441"/>
    </location>
</feature>
<evidence type="ECO:0000256" key="5">
    <source>
        <dbReference type="SAM" id="MobiDB-lite"/>
    </source>
</evidence>
<dbReference type="RefSeq" id="XP_016233238.1">
    <property type="nucleotide sequence ID" value="XM_016382535.1"/>
</dbReference>
<dbReference type="HOGENOM" id="CLU_008455_13_0_1"/>
<dbReference type="InterPro" id="IPR011701">
    <property type="entry name" value="MFS"/>
</dbReference>
<dbReference type="Pfam" id="PF07690">
    <property type="entry name" value="MFS_1"/>
    <property type="match status" value="1"/>
</dbReference>
<comment type="subcellular location">
    <subcellularLocation>
        <location evidence="1">Membrane</location>
        <topology evidence="1">Multi-pass membrane protein</topology>
    </subcellularLocation>
</comment>
<evidence type="ECO:0000256" key="1">
    <source>
        <dbReference type="ARBA" id="ARBA00004141"/>
    </source>
</evidence>
<dbReference type="GO" id="GO:0005886">
    <property type="term" value="C:plasma membrane"/>
    <property type="evidence" value="ECO:0007669"/>
    <property type="project" value="TreeGrafter"/>
</dbReference>
<proteinExistence type="predicted"/>
<evidence type="ECO:0000259" key="7">
    <source>
        <dbReference type="PROSITE" id="PS50850"/>
    </source>
</evidence>
<feature type="region of interest" description="Disordered" evidence="5">
    <location>
        <begin position="265"/>
        <end position="293"/>
    </location>
</feature>
<dbReference type="PANTHER" id="PTHR23502">
    <property type="entry name" value="MAJOR FACILITATOR SUPERFAMILY"/>
    <property type="match status" value="1"/>
</dbReference>
<evidence type="ECO:0000313" key="9">
    <source>
        <dbReference type="Proteomes" id="UP000053328"/>
    </source>
</evidence>
<dbReference type="GO" id="GO:0022857">
    <property type="term" value="F:transmembrane transporter activity"/>
    <property type="evidence" value="ECO:0007669"/>
    <property type="project" value="InterPro"/>
</dbReference>
<dbReference type="PANTHER" id="PTHR23502:SF4">
    <property type="entry name" value="MAJOR FACILITATOR SUPERFAMILY (MFS) PROFILE DOMAIN-CONTAINING PROTEIN-RELATED"/>
    <property type="match status" value="1"/>
</dbReference>
<evidence type="ECO:0000313" key="8">
    <source>
        <dbReference type="EMBL" id="KIW13022.1"/>
    </source>
</evidence>
<feature type="transmembrane region" description="Helical" evidence="6">
    <location>
        <begin position="514"/>
        <end position="535"/>
    </location>
</feature>
<dbReference type="OrthoDB" id="2585655at2759"/>
<dbReference type="AlphaFoldDB" id="A0A0D1ZJQ3"/>
<dbReference type="VEuPathDB" id="FungiDB:PV08_08209"/>
<evidence type="ECO:0000256" key="2">
    <source>
        <dbReference type="ARBA" id="ARBA00022692"/>
    </source>
</evidence>
<organism evidence="8 9">
    <name type="scientific">Exophiala spinifera</name>
    <dbReference type="NCBI Taxonomy" id="91928"/>
    <lineage>
        <taxon>Eukaryota</taxon>
        <taxon>Fungi</taxon>
        <taxon>Dikarya</taxon>
        <taxon>Ascomycota</taxon>
        <taxon>Pezizomycotina</taxon>
        <taxon>Eurotiomycetes</taxon>
        <taxon>Chaetothyriomycetidae</taxon>
        <taxon>Chaetothyriales</taxon>
        <taxon>Herpotrichiellaceae</taxon>
        <taxon>Exophiala</taxon>
    </lineage>
</organism>
<name>A0A0D1ZJQ3_9EURO</name>
<feature type="transmembrane region" description="Helical" evidence="6">
    <location>
        <begin position="484"/>
        <end position="502"/>
    </location>
</feature>
<dbReference type="PROSITE" id="PS50850">
    <property type="entry name" value="MFS"/>
    <property type="match status" value="1"/>
</dbReference>
<gene>
    <name evidence="8" type="ORF">PV08_08209</name>
</gene>
<feature type="transmembrane region" description="Helical" evidence="6">
    <location>
        <begin position="106"/>
        <end position="126"/>
    </location>
</feature>
<keyword evidence="4 6" id="KW-0472">Membrane</keyword>
<dbReference type="Gene3D" id="1.20.1250.20">
    <property type="entry name" value="MFS general substrate transporter like domains"/>
    <property type="match status" value="1"/>
</dbReference>
<feature type="transmembrane region" description="Helical" evidence="6">
    <location>
        <begin position="69"/>
        <end position="86"/>
    </location>
</feature>
<protein>
    <recommendedName>
        <fullName evidence="7">Major facilitator superfamily (MFS) profile domain-containing protein</fullName>
    </recommendedName>
</protein>
<evidence type="ECO:0000256" key="3">
    <source>
        <dbReference type="ARBA" id="ARBA00022989"/>
    </source>
</evidence>
<dbReference type="SUPFAM" id="SSF103473">
    <property type="entry name" value="MFS general substrate transporter"/>
    <property type="match status" value="1"/>
</dbReference>
<dbReference type="EMBL" id="KN847497">
    <property type="protein sequence ID" value="KIW13022.1"/>
    <property type="molecule type" value="Genomic_DNA"/>
</dbReference>
<sequence length="563" mass="62517">MGLWVLEPKTTEPVPGTVHIRREHEKRLQDTAFLKHGTGRHANLVLVPQPSDSPNDPLNWSKWSRHLHLLYLSAGTGLMGGTHNFVNPANKLMAKYFHTSITTISRSVSIILLMFAVSAFISSPLARIYGKRPVFLVSNAIATLGYVIVIAKPSSLVCLYVGRAIHGLGISALEYLVSSSVGDLMFVHERGVHLAIWHFALSGGNSVGQVIGSQIVAAQGWIWPFRYTVIILVVYTIILFFACPETTYNRAAKFNTDHVEVTLDSSSEKSAEEQPTSKSYDAVSVQEEPADSRSLEAIEGPTDKKHTYWQSLKVYNGRFTDESLLRSLITPWSAFLLPAVSWTAYTYGCSVAFSASFSVSISQIFSKPPYRFDTSQTGLTVLSAFVGSFLGNVIPGPLSDWLVKYMSRKNKGVYEPEFRNVLCVPGLIFGLMGFWGFGWSLDAKANWMAPVFFFGLATFATSIQSFVSNAYLLDCHRMYAQDGYAAVTIFRGVFSFVMTFVINDWIARDGSKTVFFIIGMLHGVNCVLGMVLYVYGKKVRYWVSKNHFIQNSLPKVKGARATI</sequence>
<feature type="transmembrane region" description="Helical" evidence="6">
    <location>
        <begin position="447"/>
        <end position="472"/>
    </location>
</feature>
<reference evidence="8 9" key="1">
    <citation type="submission" date="2015-01" db="EMBL/GenBank/DDBJ databases">
        <title>The Genome Sequence of Exophiala spinifera CBS89968.</title>
        <authorList>
            <consortium name="The Broad Institute Genomics Platform"/>
            <person name="Cuomo C."/>
            <person name="de Hoog S."/>
            <person name="Gorbushina A."/>
            <person name="Stielow B."/>
            <person name="Teixiera M."/>
            <person name="Abouelleil A."/>
            <person name="Chapman S.B."/>
            <person name="Priest M."/>
            <person name="Young S.K."/>
            <person name="Wortman J."/>
            <person name="Nusbaum C."/>
            <person name="Birren B."/>
        </authorList>
    </citation>
    <scope>NUCLEOTIDE SEQUENCE [LARGE SCALE GENOMIC DNA]</scope>
    <source>
        <strain evidence="8 9">CBS 89968</strain>
    </source>
</reference>
<dbReference type="InterPro" id="IPR036259">
    <property type="entry name" value="MFS_trans_sf"/>
</dbReference>
<evidence type="ECO:0000256" key="6">
    <source>
        <dbReference type="SAM" id="Phobius"/>
    </source>
</evidence>
<keyword evidence="3 6" id="KW-1133">Transmembrane helix</keyword>
<evidence type="ECO:0000256" key="4">
    <source>
        <dbReference type="ARBA" id="ARBA00023136"/>
    </source>
</evidence>
<feature type="transmembrane region" description="Helical" evidence="6">
    <location>
        <begin position="225"/>
        <end position="243"/>
    </location>
</feature>
<feature type="transmembrane region" description="Helical" evidence="6">
    <location>
        <begin position="335"/>
        <end position="359"/>
    </location>
</feature>
<keyword evidence="2 6" id="KW-0812">Transmembrane</keyword>
<dbReference type="GeneID" id="27335292"/>
<feature type="domain" description="Major facilitator superfamily (MFS) profile" evidence="7">
    <location>
        <begin position="68"/>
        <end position="537"/>
    </location>
</feature>
<dbReference type="Proteomes" id="UP000053328">
    <property type="component" value="Unassembled WGS sequence"/>
</dbReference>
<accession>A0A0D1ZJQ3</accession>
<feature type="transmembrane region" description="Helical" evidence="6">
    <location>
        <begin position="379"/>
        <end position="399"/>
    </location>
</feature>
<dbReference type="InterPro" id="IPR020846">
    <property type="entry name" value="MFS_dom"/>
</dbReference>